<dbReference type="EMBL" id="LLXL01000693">
    <property type="protein sequence ID" value="PKK69755.1"/>
    <property type="molecule type" value="Genomic_DNA"/>
</dbReference>
<dbReference type="VEuPathDB" id="FungiDB:RhiirA1_467688"/>
<comment type="caution">
    <text evidence="1">The sequence shown here is derived from an EMBL/GenBank/DDBJ whole genome shotgun (WGS) entry which is preliminary data.</text>
</comment>
<gene>
    <name evidence="1" type="ORF">RhiirC2_780628</name>
</gene>
<organism evidence="1 2">
    <name type="scientific">Rhizophagus irregularis</name>
    <dbReference type="NCBI Taxonomy" id="588596"/>
    <lineage>
        <taxon>Eukaryota</taxon>
        <taxon>Fungi</taxon>
        <taxon>Fungi incertae sedis</taxon>
        <taxon>Mucoromycota</taxon>
        <taxon>Glomeromycotina</taxon>
        <taxon>Glomeromycetes</taxon>
        <taxon>Glomerales</taxon>
        <taxon>Glomeraceae</taxon>
        <taxon>Rhizophagus</taxon>
    </lineage>
</organism>
<reference evidence="1 2" key="2">
    <citation type="submission" date="2017-10" db="EMBL/GenBank/DDBJ databases">
        <title>Extensive intraspecific genome diversity in a model arbuscular mycorrhizal fungus.</title>
        <authorList>
            <person name="Chen E.C.H."/>
            <person name="Morin E."/>
            <person name="Baudet D."/>
            <person name="Noel J."/>
            <person name="Ndikumana S."/>
            <person name="Charron P."/>
            <person name="St-Onge C."/>
            <person name="Giorgi J."/>
            <person name="Grigoriev I.V."/>
            <person name="Roux C."/>
            <person name="Martin F.M."/>
            <person name="Corradi N."/>
        </authorList>
    </citation>
    <scope>NUCLEOTIDE SEQUENCE [LARGE SCALE GENOMIC DNA]</scope>
    <source>
        <strain evidence="1 2">C2</strain>
    </source>
</reference>
<reference evidence="1 2" key="1">
    <citation type="submission" date="2016-04" db="EMBL/GenBank/DDBJ databases">
        <title>Genome analyses suggest a sexual origin of heterokaryosis in a supposedly ancient asexual fungus.</title>
        <authorList>
            <person name="Ropars J."/>
            <person name="Sedzielewska K."/>
            <person name="Noel J."/>
            <person name="Charron P."/>
            <person name="Farinelli L."/>
            <person name="Marton T."/>
            <person name="Kruger M."/>
            <person name="Pelin A."/>
            <person name="Brachmann A."/>
            <person name="Corradi N."/>
        </authorList>
    </citation>
    <scope>NUCLEOTIDE SEQUENCE [LARGE SCALE GENOMIC DNA]</scope>
    <source>
        <strain evidence="1 2">C2</strain>
    </source>
</reference>
<dbReference type="Proteomes" id="UP000233469">
    <property type="component" value="Unassembled WGS sequence"/>
</dbReference>
<dbReference type="InterPro" id="IPR013761">
    <property type="entry name" value="SAM/pointed_sf"/>
</dbReference>
<evidence type="ECO:0000313" key="1">
    <source>
        <dbReference type="EMBL" id="PKK69755.1"/>
    </source>
</evidence>
<dbReference type="VEuPathDB" id="FungiDB:RhiirFUN_020526"/>
<accession>A0A2N1N757</accession>
<dbReference type="VEuPathDB" id="FungiDB:FUN_003490"/>
<proteinExistence type="predicted"/>
<protein>
    <recommendedName>
        <fullName evidence="3">SAM domain-containing protein</fullName>
    </recommendedName>
</protein>
<evidence type="ECO:0008006" key="3">
    <source>
        <dbReference type="Google" id="ProtNLM"/>
    </source>
</evidence>
<name>A0A2N1N757_9GLOM</name>
<dbReference type="Gene3D" id="1.10.150.50">
    <property type="entry name" value="Transcription Factor, Ets-1"/>
    <property type="match status" value="1"/>
</dbReference>
<sequence length="317" mass="36580">MVELIDFLQQKEDDLELEKEDLEIVRKKRINGCGFLRITEKKLEKWGMSGGPAARLAYFSKEYKKRKLRSFSLYKTQKDLNEMLEEYGIVSGDIARIPQFIPPIQPIDENAPQFELCINDILRRIRNMGPVIDSNEAIRCEYISTILHTAVSLLEDLMITPQANINTGRVDYAIKKIINEILEEIICITESKPFQTTLSVCQNLLQCQSACDMNIKMNKKKRKASDVFNSDYEYVYGIVSTGTDWYFTLHSTEGIYSTSRTEYRISLTENTLKDSTELRKNVKRILEVIVGLLMDRASVSREPATKKRHVEEITNVL</sequence>
<dbReference type="AlphaFoldDB" id="A0A2N1N757"/>
<evidence type="ECO:0000313" key="2">
    <source>
        <dbReference type="Proteomes" id="UP000233469"/>
    </source>
</evidence>